<dbReference type="GO" id="GO:0005886">
    <property type="term" value="C:plasma membrane"/>
    <property type="evidence" value="ECO:0007669"/>
    <property type="project" value="TreeGrafter"/>
</dbReference>
<dbReference type="EMBL" id="CP021983">
    <property type="protein sequence ID" value="ASC73007.1"/>
    <property type="molecule type" value="Genomic_DNA"/>
</dbReference>
<evidence type="ECO:0000259" key="2">
    <source>
        <dbReference type="Pfam" id="PF03435"/>
    </source>
</evidence>
<dbReference type="GO" id="GO:0016491">
    <property type="term" value="F:oxidoreductase activity"/>
    <property type="evidence" value="ECO:0007669"/>
    <property type="project" value="UniProtKB-KW"/>
</dbReference>
<dbReference type="STRING" id="1641165.XM38_09840"/>
<dbReference type="GO" id="GO:0009247">
    <property type="term" value="P:glycolipid biosynthetic process"/>
    <property type="evidence" value="ECO:0007669"/>
    <property type="project" value="TreeGrafter"/>
</dbReference>
<sequence length="418" mass="44951">MSAASPTSPPTQPRYDLVVFGATGFVGTLLCQYLVHHLGPAESLAWAIAGRSQAKLDDLATRLGPKAKHLPRLVANITDESTLRELCAQTRVVISTVGPYALYGEPLVKVCAETGTDYCDLTGETQWIRRMIQTYEDVTQHSGARIVHCCGFDSIPSDLGVYYLQQQSRHRWGHPCQRVKMRLKAARGGVSGGTAASGINLVKDVAADPALAPTLANPYVLCPAQDQPWDHPPVLTAVHYDGDFQAWSTPFIMAAVNTPIVLRSNALQGYAYGQSFHYDEAILTGSGPFGWLLATSLKVGLDGLALVSTWSPGRWLLEHTVVPAPGQGPSAEAQAQGFYDLRFWGQTAQGQTIRVKVAGDRDPGYGSTAKILGQAGICLAQDVPKSTQAGGFWTPASLFGDALIERLINYAGLTFEVL</sequence>
<accession>A0A1Z3HSA4</accession>
<dbReference type="AlphaFoldDB" id="A0A1Z3HSA4"/>
<dbReference type="OrthoDB" id="4420885at2"/>
<dbReference type="EC" id="1.3.1.-" evidence="3"/>
<feature type="domain" description="Saccharopine dehydrogenase NADP binding" evidence="2">
    <location>
        <begin position="18"/>
        <end position="145"/>
    </location>
</feature>
<dbReference type="RefSeq" id="WP_080808327.1">
    <property type="nucleotide sequence ID" value="NZ_CP021983.2"/>
</dbReference>
<evidence type="ECO:0000256" key="1">
    <source>
        <dbReference type="ARBA" id="ARBA00010591"/>
    </source>
</evidence>
<dbReference type="Proteomes" id="UP000191901">
    <property type="component" value="Chromosome"/>
</dbReference>
<comment type="similarity">
    <text evidence="1">Belongs to the saccharopine dehydrogenase family. Enoyl reductase subfamily.</text>
</comment>
<dbReference type="Gene3D" id="3.40.50.720">
    <property type="entry name" value="NAD(P)-binding Rossmann-like Domain"/>
    <property type="match status" value="1"/>
</dbReference>
<gene>
    <name evidence="3" type="ORF">XM38_039690</name>
</gene>
<dbReference type="PANTHER" id="PTHR12286">
    <property type="entry name" value="SACCHAROPINE DEHYDROGENASE-LIKE OXIDOREDUCTASE"/>
    <property type="match status" value="1"/>
</dbReference>
<dbReference type="KEGG" id="hhg:XM38_039690"/>
<dbReference type="PANTHER" id="PTHR12286:SF5">
    <property type="entry name" value="SACCHAROPINE DEHYDROGENASE-LIKE OXIDOREDUCTASE"/>
    <property type="match status" value="1"/>
</dbReference>
<evidence type="ECO:0000313" key="3">
    <source>
        <dbReference type="EMBL" id="ASC73007.1"/>
    </source>
</evidence>
<dbReference type="InterPro" id="IPR051276">
    <property type="entry name" value="Saccharopine_DH-like_oxidrdct"/>
</dbReference>
<protein>
    <submittedName>
        <fullName evidence="3">Trans-acting enoyl reductase</fullName>
        <ecNumber evidence="3">1.3.1.-</ecNumber>
    </submittedName>
</protein>
<dbReference type="FunFam" id="3.40.50.720:FF:000413">
    <property type="entry name" value="Trans-acting enoyl reductase"/>
    <property type="match status" value="1"/>
</dbReference>
<evidence type="ECO:0000313" key="4">
    <source>
        <dbReference type="Proteomes" id="UP000191901"/>
    </source>
</evidence>
<dbReference type="SUPFAM" id="SSF51735">
    <property type="entry name" value="NAD(P)-binding Rossmann-fold domains"/>
    <property type="match status" value="1"/>
</dbReference>
<organism evidence="3 4">
    <name type="scientific">Halomicronema hongdechloris C2206</name>
    <dbReference type="NCBI Taxonomy" id="1641165"/>
    <lineage>
        <taxon>Bacteria</taxon>
        <taxon>Bacillati</taxon>
        <taxon>Cyanobacteriota</taxon>
        <taxon>Cyanophyceae</taxon>
        <taxon>Nodosilineales</taxon>
        <taxon>Nodosilineaceae</taxon>
        <taxon>Halomicronema</taxon>
    </lineage>
</organism>
<keyword evidence="3" id="KW-0560">Oxidoreductase</keyword>
<keyword evidence="4" id="KW-1185">Reference proteome</keyword>
<name>A0A1Z3HSA4_9CYAN</name>
<reference evidence="3 4" key="1">
    <citation type="journal article" date="2016" name="Biochim. Biophys. Acta">
        <title>Characterization of red-shifted phycobilisomes isolated from the chlorophyll f-containing cyanobacterium Halomicronema hongdechloris.</title>
        <authorList>
            <person name="Li Y."/>
            <person name="Lin Y."/>
            <person name="Garvey C.J."/>
            <person name="Birch D."/>
            <person name="Corkery R.W."/>
            <person name="Loughlin P.C."/>
            <person name="Scheer H."/>
            <person name="Willows R.D."/>
            <person name="Chen M."/>
        </authorList>
    </citation>
    <scope>NUCLEOTIDE SEQUENCE [LARGE SCALE GENOMIC DNA]</scope>
    <source>
        <strain evidence="3 4">C2206</strain>
    </source>
</reference>
<dbReference type="InterPro" id="IPR036291">
    <property type="entry name" value="NAD(P)-bd_dom_sf"/>
</dbReference>
<proteinExistence type="inferred from homology"/>
<dbReference type="InterPro" id="IPR005097">
    <property type="entry name" value="Sacchrp_dh_NADP-bd"/>
</dbReference>
<dbReference type="Pfam" id="PF03435">
    <property type="entry name" value="Sacchrp_dh_NADP"/>
    <property type="match status" value="1"/>
</dbReference>